<gene>
    <name evidence="5" type="primary">Vnn1</name>
    <name evidence="5" type="ORF">TNCV_2681441</name>
</gene>
<comment type="caution">
    <text evidence="5">The sequence shown here is derived from an EMBL/GenBank/DDBJ whole genome shotgun (WGS) entry which is preliminary data.</text>
</comment>
<evidence type="ECO:0000259" key="4">
    <source>
        <dbReference type="PROSITE" id="PS50263"/>
    </source>
</evidence>
<dbReference type="Pfam" id="PF19018">
    <property type="entry name" value="Vanin_C"/>
    <property type="match status" value="1"/>
</dbReference>
<evidence type="ECO:0000313" key="6">
    <source>
        <dbReference type="Proteomes" id="UP000887159"/>
    </source>
</evidence>
<dbReference type="GO" id="GO:0016787">
    <property type="term" value="F:hydrolase activity"/>
    <property type="evidence" value="ECO:0007669"/>
    <property type="project" value="UniProtKB-KW"/>
</dbReference>
<keyword evidence="6" id="KW-1185">Reference proteome</keyword>
<reference evidence="5" key="1">
    <citation type="submission" date="2020-08" db="EMBL/GenBank/DDBJ databases">
        <title>Multicomponent nature underlies the extraordinary mechanical properties of spider dragline silk.</title>
        <authorList>
            <person name="Kono N."/>
            <person name="Nakamura H."/>
            <person name="Mori M."/>
            <person name="Yoshida Y."/>
            <person name="Ohtoshi R."/>
            <person name="Malay A.D."/>
            <person name="Moran D.A.P."/>
            <person name="Tomita M."/>
            <person name="Numata K."/>
            <person name="Arakawa K."/>
        </authorList>
    </citation>
    <scope>NUCLEOTIDE SEQUENCE</scope>
</reference>
<feature type="domain" description="CN hydrolase" evidence="4">
    <location>
        <begin position="82"/>
        <end position="368"/>
    </location>
</feature>
<dbReference type="Pfam" id="PF00795">
    <property type="entry name" value="CN_hydrolase"/>
    <property type="match status" value="1"/>
</dbReference>
<dbReference type="InterPro" id="IPR043957">
    <property type="entry name" value="Vanin_C"/>
</dbReference>
<comment type="similarity">
    <text evidence="1">Belongs to the carbon-nitrogen hydrolase superfamily. BTD/VNN family.</text>
</comment>
<name>A0A8X6S4J0_TRICX</name>
<proteinExistence type="inferred from homology"/>
<organism evidence="5 6">
    <name type="scientific">Trichonephila clavipes</name>
    <name type="common">Golden silk orbweaver</name>
    <name type="synonym">Nephila clavipes</name>
    <dbReference type="NCBI Taxonomy" id="2585209"/>
    <lineage>
        <taxon>Eukaryota</taxon>
        <taxon>Metazoa</taxon>
        <taxon>Ecdysozoa</taxon>
        <taxon>Arthropoda</taxon>
        <taxon>Chelicerata</taxon>
        <taxon>Arachnida</taxon>
        <taxon>Araneae</taxon>
        <taxon>Araneomorphae</taxon>
        <taxon>Entelegynae</taxon>
        <taxon>Araneoidea</taxon>
        <taxon>Nephilidae</taxon>
        <taxon>Trichonephila</taxon>
    </lineage>
</organism>
<dbReference type="EMBL" id="BMAU01021258">
    <property type="protein sequence ID" value="GFY06356.1"/>
    <property type="molecule type" value="Genomic_DNA"/>
</dbReference>
<evidence type="ECO:0000256" key="3">
    <source>
        <dbReference type="SAM" id="MobiDB-lite"/>
    </source>
</evidence>
<dbReference type="AlphaFoldDB" id="A0A8X6S4J0"/>
<dbReference type="InterPro" id="IPR003010">
    <property type="entry name" value="C-N_Hydrolase"/>
</dbReference>
<dbReference type="Gene3D" id="3.60.110.10">
    <property type="entry name" value="Carbon-nitrogen hydrolase"/>
    <property type="match status" value="1"/>
</dbReference>
<feature type="compositionally biased region" description="Polar residues" evidence="3">
    <location>
        <begin position="1"/>
        <end position="16"/>
    </location>
</feature>
<feature type="compositionally biased region" description="Acidic residues" evidence="3">
    <location>
        <begin position="53"/>
        <end position="65"/>
    </location>
</feature>
<evidence type="ECO:0000313" key="5">
    <source>
        <dbReference type="EMBL" id="GFY06356.1"/>
    </source>
</evidence>
<dbReference type="PROSITE" id="PS50263">
    <property type="entry name" value="CN_HYDROLASE"/>
    <property type="match status" value="1"/>
</dbReference>
<dbReference type="PANTHER" id="PTHR10609:SF27">
    <property type="entry name" value="CN HYDROLASE DOMAIN-CONTAINING PROTEIN-RELATED"/>
    <property type="match status" value="1"/>
</dbReference>
<accession>A0A8X6S4J0</accession>
<dbReference type="SUPFAM" id="SSF56317">
    <property type="entry name" value="Carbon-nitrogen hydrolase"/>
    <property type="match status" value="1"/>
</dbReference>
<evidence type="ECO:0000256" key="1">
    <source>
        <dbReference type="ARBA" id="ARBA00008225"/>
    </source>
</evidence>
<dbReference type="PANTHER" id="PTHR10609">
    <property type="entry name" value="BIOTINIDASE-RELATED"/>
    <property type="match status" value="1"/>
</dbReference>
<sequence length="579" mass="66768">MTSNSKPTLSNRSQNFKNDEEDEETGMACDAESCGFQILNDDDIVTAHKEFDPVDDETDEDDDNNNNESSNGTSNADAFSALETAMEWYEQQSECYPPQLLLLKRIRDFAVKKRKRTMDVDLIVFPEEGLYSTDLDDPTWFINYGEDIPDPRTESANPCDQEEYDNRPVLRNLSCIAKKYGLYVVADEIDVKKWEVKDTCDEYNADYCVTDKNNCPSEGHFNFNTGIVFDRKGNLIVRYYKRYLFFEEDINVPKIFRNAYFETDFGKFTIDICFDSMFYDSVKGIEKSGVTSLVFPTYWFDHTPLVFFATPFQQAWSITNKVNVIAADAHDPRTGTVGSGIYSPDKGALVYTHNPDGRSKLLISNVPKSPSDDLRNIEPPNTKFFYLDYDEVTELEEEEPRHFQKECGINVLGAQPEYLTDYRCQLTSVRGYKFRKLEGTFGSFRICSKAFCCSLTYESESMNENYYFGVSGEPLNFQDTYVLGTEACFLARCESFNGRPCGNFILKSNTVFLFAEMRAAFSTKYIYPYAINSDIRLTDKDEWYFDGKSRIIYQNIKDNSLLFLGLYGRKYEEDKILDH</sequence>
<feature type="region of interest" description="Disordered" evidence="3">
    <location>
        <begin position="1"/>
        <end position="29"/>
    </location>
</feature>
<feature type="region of interest" description="Disordered" evidence="3">
    <location>
        <begin position="53"/>
        <end position="75"/>
    </location>
</feature>
<dbReference type="InterPro" id="IPR036526">
    <property type="entry name" value="C-N_Hydrolase_sf"/>
</dbReference>
<protein>
    <submittedName>
        <fullName evidence="5">Pantetheinase</fullName>
    </submittedName>
</protein>
<feature type="compositionally biased region" description="Low complexity" evidence="3">
    <location>
        <begin position="66"/>
        <end position="75"/>
    </location>
</feature>
<dbReference type="InterPro" id="IPR040154">
    <property type="entry name" value="Biotinidase/VNN"/>
</dbReference>
<evidence type="ECO:0000256" key="2">
    <source>
        <dbReference type="ARBA" id="ARBA00022801"/>
    </source>
</evidence>
<keyword evidence="2" id="KW-0378">Hydrolase</keyword>
<dbReference type="Proteomes" id="UP000887159">
    <property type="component" value="Unassembled WGS sequence"/>
</dbReference>